<dbReference type="AlphaFoldDB" id="A0A2T3J6U5"/>
<dbReference type="RefSeq" id="WP_107246128.1">
    <property type="nucleotide sequence ID" value="NZ_JAKJUA010000043.1"/>
</dbReference>
<dbReference type="InterPro" id="IPR010372">
    <property type="entry name" value="DNA_pol3_delta_N"/>
</dbReference>
<evidence type="ECO:0000313" key="12">
    <source>
        <dbReference type="EMBL" id="PSU44054.1"/>
    </source>
</evidence>
<evidence type="ECO:0000256" key="5">
    <source>
        <dbReference type="ARBA" id="ARBA00022705"/>
    </source>
</evidence>
<dbReference type="InterPro" id="IPR027417">
    <property type="entry name" value="P-loop_NTPase"/>
</dbReference>
<feature type="domain" description="DNA polymerase III subunit delta C-terminal" evidence="11">
    <location>
        <begin position="213"/>
        <end position="333"/>
    </location>
</feature>
<comment type="caution">
    <text evidence="12">The sequence shown here is derived from an EMBL/GenBank/DDBJ whole genome shotgun (WGS) entry which is preliminary data.</text>
</comment>
<dbReference type="SUPFAM" id="SSF52540">
    <property type="entry name" value="P-loop containing nucleoside triphosphate hydrolases"/>
    <property type="match status" value="1"/>
</dbReference>
<dbReference type="Gene3D" id="3.40.50.300">
    <property type="entry name" value="P-loop containing nucleotide triphosphate hydrolases"/>
    <property type="match status" value="1"/>
</dbReference>
<dbReference type="CDD" id="cd18138">
    <property type="entry name" value="HLD_clamp_pol_III_delta"/>
    <property type="match status" value="1"/>
</dbReference>
<dbReference type="GO" id="GO:0006261">
    <property type="term" value="P:DNA-templated DNA replication"/>
    <property type="evidence" value="ECO:0007669"/>
    <property type="project" value="TreeGrafter"/>
</dbReference>
<dbReference type="InterPro" id="IPR008921">
    <property type="entry name" value="DNA_pol3_clamp-load_cplx_C"/>
</dbReference>
<dbReference type="OrthoDB" id="9770982at2"/>
<sequence length="343" mass="39521">MRIYPEQLTQQLNKGLRQAFLLFGNEPLIKQECADQIKQCAQQAGFHERHAFTIDNQLDWNEVLNCCQAMSLFSAQQIIELEVPESGLNVNQAKALLEVISHLNDDILLLLQGPRLNKKQESAKWFKAFDNISLYIPCNTPDTRHLPRFIQARCQQLKLKPDHESVVLLAQWHEGNLLALAQSLQKLTLLYPDGELTVPRLQESLSRHNHYTPFQLLDAVLAGQAKRSQRVLRQLQGEGIEATILLRTLQRELTQLYKMQEMGMKGTPLNNIFEQYRIWQSRREVYIGALHRLPLTTLIQLLQRLSLLEIQVKTDYDSNPWPALSALCAEMCGIHTHTRLSDF</sequence>
<dbReference type="Pfam" id="PF14840">
    <property type="entry name" value="DNA_pol3_delt_C"/>
    <property type="match status" value="1"/>
</dbReference>
<dbReference type="PANTHER" id="PTHR34388">
    <property type="entry name" value="DNA POLYMERASE III SUBUNIT DELTA"/>
    <property type="match status" value="1"/>
</dbReference>
<dbReference type="SUPFAM" id="SSF48019">
    <property type="entry name" value="post-AAA+ oligomerization domain-like"/>
    <property type="match status" value="1"/>
</dbReference>
<evidence type="ECO:0000256" key="3">
    <source>
        <dbReference type="ARBA" id="ARBA00022679"/>
    </source>
</evidence>
<dbReference type="GO" id="GO:0003677">
    <property type="term" value="F:DNA binding"/>
    <property type="evidence" value="ECO:0007669"/>
    <property type="project" value="InterPro"/>
</dbReference>
<feature type="domain" description="DNA polymerase III delta N-terminal" evidence="10">
    <location>
        <begin position="20"/>
        <end position="138"/>
    </location>
</feature>
<dbReference type="Gene3D" id="1.20.272.10">
    <property type="match status" value="1"/>
</dbReference>
<reference evidence="12 13" key="1">
    <citation type="submission" date="2018-01" db="EMBL/GenBank/DDBJ databases">
        <title>Whole genome sequencing of Histamine producing bacteria.</title>
        <authorList>
            <person name="Butler K."/>
        </authorList>
    </citation>
    <scope>NUCLEOTIDE SEQUENCE [LARGE SCALE GENOMIC DNA]</scope>
    <source>
        <strain evidence="12 13">JCM 12947</strain>
    </source>
</reference>
<evidence type="ECO:0000259" key="10">
    <source>
        <dbReference type="Pfam" id="PF06144"/>
    </source>
</evidence>
<comment type="similarity">
    <text evidence="7">Belongs to the DNA polymerase HolA subunit family.</text>
</comment>
<gene>
    <name evidence="12" type="ORF">C9J12_27495</name>
</gene>
<evidence type="ECO:0000313" key="13">
    <source>
        <dbReference type="Proteomes" id="UP000240987"/>
    </source>
</evidence>
<comment type="catalytic activity">
    <reaction evidence="8">
        <text>DNA(n) + a 2'-deoxyribonucleoside 5'-triphosphate = DNA(n+1) + diphosphate</text>
        <dbReference type="Rhea" id="RHEA:22508"/>
        <dbReference type="Rhea" id="RHEA-COMP:17339"/>
        <dbReference type="Rhea" id="RHEA-COMP:17340"/>
        <dbReference type="ChEBI" id="CHEBI:33019"/>
        <dbReference type="ChEBI" id="CHEBI:61560"/>
        <dbReference type="ChEBI" id="CHEBI:173112"/>
        <dbReference type="EC" id="2.7.7.7"/>
    </reaction>
</comment>
<keyword evidence="6" id="KW-0239">DNA-directed DNA polymerase</keyword>
<evidence type="ECO:0000256" key="7">
    <source>
        <dbReference type="ARBA" id="ARBA00034754"/>
    </source>
</evidence>
<evidence type="ECO:0000256" key="1">
    <source>
        <dbReference type="ARBA" id="ARBA00012417"/>
    </source>
</evidence>
<dbReference type="PANTHER" id="PTHR34388:SF1">
    <property type="entry name" value="DNA POLYMERASE III SUBUNIT DELTA"/>
    <property type="match status" value="1"/>
</dbReference>
<dbReference type="NCBIfam" id="TIGR01128">
    <property type="entry name" value="holA"/>
    <property type="match status" value="1"/>
</dbReference>
<evidence type="ECO:0000256" key="4">
    <source>
        <dbReference type="ARBA" id="ARBA00022695"/>
    </source>
</evidence>
<dbReference type="Gene3D" id="1.10.8.60">
    <property type="match status" value="1"/>
</dbReference>
<dbReference type="InterPro" id="IPR032780">
    <property type="entry name" value="DNA_pol3_delt_C"/>
</dbReference>
<proteinExistence type="inferred from homology"/>
<keyword evidence="3" id="KW-0808">Transferase</keyword>
<keyword evidence="13" id="KW-1185">Reference proteome</keyword>
<dbReference type="InterPro" id="IPR005790">
    <property type="entry name" value="DNA_polIII_delta"/>
</dbReference>
<dbReference type="Proteomes" id="UP000240987">
    <property type="component" value="Unassembled WGS sequence"/>
</dbReference>
<accession>A0A2T3J6U5</accession>
<keyword evidence="5" id="KW-0235">DNA replication</keyword>
<dbReference type="EC" id="2.7.7.7" evidence="1 9"/>
<evidence type="ECO:0000256" key="2">
    <source>
        <dbReference type="ARBA" id="ARBA00017703"/>
    </source>
</evidence>
<organism evidence="12 13">
    <name type="scientific">Photobacterium frigidiphilum</name>
    <dbReference type="NCBI Taxonomy" id="264736"/>
    <lineage>
        <taxon>Bacteria</taxon>
        <taxon>Pseudomonadati</taxon>
        <taxon>Pseudomonadota</taxon>
        <taxon>Gammaproteobacteria</taxon>
        <taxon>Vibrionales</taxon>
        <taxon>Vibrionaceae</taxon>
        <taxon>Photobacterium</taxon>
    </lineage>
</organism>
<name>A0A2T3J6U5_9GAMM</name>
<evidence type="ECO:0000256" key="9">
    <source>
        <dbReference type="NCBIfam" id="TIGR01128"/>
    </source>
</evidence>
<dbReference type="EMBL" id="PYMJ01000052">
    <property type="protein sequence ID" value="PSU44054.1"/>
    <property type="molecule type" value="Genomic_DNA"/>
</dbReference>
<dbReference type="GO" id="GO:0009360">
    <property type="term" value="C:DNA polymerase III complex"/>
    <property type="evidence" value="ECO:0007669"/>
    <property type="project" value="UniProtKB-UniRule"/>
</dbReference>
<evidence type="ECO:0000256" key="8">
    <source>
        <dbReference type="ARBA" id="ARBA00049244"/>
    </source>
</evidence>
<evidence type="ECO:0000259" key="11">
    <source>
        <dbReference type="Pfam" id="PF14840"/>
    </source>
</evidence>
<dbReference type="GO" id="GO:0003887">
    <property type="term" value="F:DNA-directed DNA polymerase activity"/>
    <property type="evidence" value="ECO:0007669"/>
    <property type="project" value="UniProtKB-UniRule"/>
</dbReference>
<keyword evidence="4" id="KW-0548">Nucleotidyltransferase</keyword>
<dbReference type="Pfam" id="PF06144">
    <property type="entry name" value="DNA_pol3_delta"/>
    <property type="match status" value="1"/>
</dbReference>
<protein>
    <recommendedName>
        <fullName evidence="2 9">DNA polymerase III subunit delta</fullName>
        <ecNumber evidence="1 9">2.7.7.7</ecNumber>
    </recommendedName>
</protein>
<evidence type="ECO:0000256" key="6">
    <source>
        <dbReference type="ARBA" id="ARBA00022932"/>
    </source>
</evidence>